<feature type="domain" description="RING-type" evidence="7">
    <location>
        <begin position="254"/>
        <end position="301"/>
    </location>
</feature>
<feature type="compositionally biased region" description="Polar residues" evidence="5">
    <location>
        <begin position="193"/>
        <end position="205"/>
    </location>
</feature>
<dbReference type="PROSITE" id="PS50089">
    <property type="entry name" value="ZF_RING_2"/>
    <property type="match status" value="1"/>
</dbReference>
<evidence type="ECO:0000313" key="9">
    <source>
        <dbReference type="Proteomes" id="UP000735302"/>
    </source>
</evidence>
<keyword evidence="6" id="KW-0472">Membrane</keyword>
<evidence type="ECO:0000256" key="3">
    <source>
        <dbReference type="ARBA" id="ARBA00022833"/>
    </source>
</evidence>
<feature type="compositionally biased region" description="Basic and acidic residues" evidence="5">
    <location>
        <begin position="161"/>
        <end position="170"/>
    </location>
</feature>
<protein>
    <submittedName>
        <fullName evidence="8">E3 ubiquitin-protein ligase rnf180-like</fullName>
    </submittedName>
</protein>
<feature type="transmembrane region" description="Helical" evidence="6">
    <location>
        <begin position="375"/>
        <end position="398"/>
    </location>
</feature>
<evidence type="ECO:0000313" key="8">
    <source>
        <dbReference type="EMBL" id="GFO27813.1"/>
    </source>
</evidence>
<dbReference type="InterPro" id="IPR001841">
    <property type="entry name" value="Znf_RING"/>
</dbReference>
<dbReference type="SMART" id="SM00184">
    <property type="entry name" value="RING"/>
    <property type="match status" value="1"/>
</dbReference>
<feature type="transmembrane region" description="Helical" evidence="6">
    <location>
        <begin position="432"/>
        <end position="450"/>
    </location>
</feature>
<evidence type="ECO:0000259" key="7">
    <source>
        <dbReference type="PROSITE" id="PS50089"/>
    </source>
</evidence>
<dbReference type="SUPFAM" id="SSF57850">
    <property type="entry name" value="RING/U-box"/>
    <property type="match status" value="1"/>
</dbReference>
<evidence type="ECO:0000256" key="1">
    <source>
        <dbReference type="ARBA" id="ARBA00022723"/>
    </source>
</evidence>
<dbReference type="EMBL" id="BLXT01005966">
    <property type="protein sequence ID" value="GFO27813.1"/>
    <property type="molecule type" value="Genomic_DNA"/>
</dbReference>
<organism evidence="8 9">
    <name type="scientific">Plakobranchus ocellatus</name>
    <dbReference type="NCBI Taxonomy" id="259542"/>
    <lineage>
        <taxon>Eukaryota</taxon>
        <taxon>Metazoa</taxon>
        <taxon>Spiralia</taxon>
        <taxon>Lophotrochozoa</taxon>
        <taxon>Mollusca</taxon>
        <taxon>Gastropoda</taxon>
        <taxon>Heterobranchia</taxon>
        <taxon>Euthyneura</taxon>
        <taxon>Panpulmonata</taxon>
        <taxon>Sacoglossa</taxon>
        <taxon>Placobranchoidea</taxon>
        <taxon>Plakobranchidae</taxon>
        <taxon>Plakobranchus</taxon>
    </lineage>
</organism>
<feature type="region of interest" description="Disordered" evidence="5">
    <location>
        <begin position="98"/>
        <end position="233"/>
    </location>
</feature>
<keyword evidence="2 4" id="KW-0863">Zinc-finger</keyword>
<dbReference type="AlphaFoldDB" id="A0AAV4C8G7"/>
<accession>A0AAV4C8G7</accession>
<dbReference type="GO" id="GO:0042415">
    <property type="term" value="P:norepinephrine metabolic process"/>
    <property type="evidence" value="ECO:0007669"/>
    <property type="project" value="TreeGrafter"/>
</dbReference>
<dbReference type="Pfam" id="PF13445">
    <property type="entry name" value="zf-RING_UBOX"/>
    <property type="match status" value="1"/>
</dbReference>
<evidence type="ECO:0000256" key="5">
    <source>
        <dbReference type="SAM" id="MobiDB-lite"/>
    </source>
</evidence>
<feature type="compositionally biased region" description="Polar residues" evidence="5">
    <location>
        <begin position="220"/>
        <end position="233"/>
    </location>
</feature>
<evidence type="ECO:0000256" key="4">
    <source>
        <dbReference type="PROSITE-ProRule" id="PRU00175"/>
    </source>
</evidence>
<name>A0AAV4C8G7_9GAST</name>
<dbReference type="InterPro" id="IPR027370">
    <property type="entry name" value="Znf-RING_euk"/>
</dbReference>
<dbReference type="GO" id="GO:0008270">
    <property type="term" value="F:zinc ion binding"/>
    <property type="evidence" value="ECO:0007669"/>
    <property type="project" value="UniProtKB-KW"/>
</dbReference>
<comment type="caution">
    <text evidence="8">The sequence shown here is derived from an EMBL/GenBank/DDBJ whole genome shotgun (WGS) entry which is preliminary data.</text>
</comment>
<proteinExistence type="predicted"/>
<keyword evidence="6" id="KW-1133">Transmembrane helix</keyword>
<dbReference type="Proteomes" id="UP000735302">
    <property type="component" value="Unassembled WGS sequence"/>
</dbReference>
<feature type="compositionally biased region" description="Basic residues" evidence="5">
    <location>
        <begin position="106"/>
        <end position="117"/>
    </location>
</feature>
<dbReference type="GO" id="GO:0000209">
    <property type="term" value="P:protein polyubiquitination"/>
    <property type="evidence" value="ECO:0007669"/>
    <property type="project" value="InterPro"/>
</dbReference>
<evidence type="ECO:0000256" key="2">
    <source>
        <dbReference type="ARBA" id="ARBA00022771"/>
    </source>
</evidence>
<feature type="compositionally biased region" description="Polar residues" evidence="5">
    <location>
        <begin position="120"/>
        <end position="138"/>
    </location>
</feature>
<dbReference type="GO" id="GO:0042428">
    <property type="term" value="P:serotonin metabolic process"/>
    <property type="evidence" value="ECO:0007669"/>
    <property type="project" value="TreeGrafter"/>
</dbReference>
<dbReference type="PROSITE" id="PS00518">
    <property type="entry name" value="ZF_RING_1"/>
    <property type="match status" value="1"/>
</dbReference>
<dbReference type="GO" id="GO:0005789">
    <property type="term" value="C:endoplasmic reticulum membrane"/>
    <property type="evidence" value="ECO:0007669"/>
    <property type="project" value="TreeGrafter"/>
</dbReference>
<keyword evidence="3" id="KW-0862">Zinc</keyword>
<dbReference type="GO" id="GO:0061630">
    <property type="term" value="F:ubiquitin protein ligase activity"/>
    <property type="evidence" value="ECO:0007669"/>
    <property type="project" value="InterPro"/>
</dbReference>
<dbReference type="PANTHER" id="PTHR46717:SF1">
    <property type="entry name" value="E3 UBIQUITIN-PROTEIN LIGASE RNF180"/>
    <property type="match status" value="1"/>
</dbReference>
<dbReference type="InterPro" id="IPR017907">
    <property type="entry name" value="Znf_RING_CS"/>
</dbReference>
<dbReference type="InterPro" id="IPR013083">
    <property type="entry name" value="Znf_RING/FYVE/PHD"/>
</dbReference>
<keyword evidence="9" id="KW-1185">Reference proteome</keyword>
<evidence type="ECO:0000256" key="6">
    <source>
        <dbReference type="SAM" id="Phobius"/>
    </source>
</evidence>
<dbReference type="GO" id="GO:0031624">
    <property type="term" value="F:ubiquitin conjugating enzyme binding"/>
    <property type="evidence" value="ECO:0007669"/>
    <property type="project" value="TreeGrafter"/>
</dbReference>
<feature type="transmembrane region" description="Helical" evidence="6">
    <location>
        <begin position="457"/>
        <end position="474"/>
    </location>
</feature>
<feature type="compositionally biased region" description="Low complexity" evidence="5">
    <location>
        <begin position="139"/>
        <end position="153"/>
    </location>
</feature>
<dbReference type="Gene3D" id="3.30.40.10">
    <property type="entry name" value="Zinc/RING finger domain, C3HC4 (zinc finger)"/>
    <property type="match status" value="1"/>
</dbReference>
<keyword evidence="1" id="KW-0479">Metal-binding</keyword>
<dbReference type="InterPro" id="IPR033263">
    <property type="entry name" value="RNF180"/>
</dbReference>
<dbReference type="GO" id="GO:0032436">
    <property type="term" value="P:positive regulation of proteasomal ubiquitin-dependent protein catabolic process"/>
    <property type="evidence" value="ECO:0007669"/>
    <property type="project" value="TreeGrafter"/>
</dbReference>
<sequence>MSKNLLDSSVSHIKVEINTCILFVTLGISQMYTSLVPVDNTVGHRKSSSRRKVLNRHKQIFSKSITNSKESKEHELENAPLVAEDAVISKNIWAEAAEHDSDVKQNRRASMKKRHIPSNRLASLSNQNRSEPGSGNDASENSASVVSSSPSLSGKPQALGKDGDPSKDETTAGDGPSPKSLGILDLMDDHPTSQDPLNYTPTSLNPMDDTPTFLDPMDYTPTSLNPMDDTPTSLNPMDDTPTLLDPMDDYEHTCAICYEILVRPHAVRPCGHTFCESCLRQLQAATAARGKSAWVLCPICREGIQKCELKHAMDATVSSTYPDRYNERLRVLKQEIKKKKNSRLPHAPPASVGFPPHRQALRDHHRQPPFRPPPIFNYFGFTMIGVSIFCLVGTYLIYVVTTMGLIKFVLHFVGKSGLHLTPAQGDGPVKMIWIRTLSFVLFLGAVKALVTLSWGKIVFLFSCVIFLSAAGYSLDGAIHIATERLVILALERPW</sequence>
<reference evidence="8 9" key="1">
    <citation type="journal article" date="2021" name="Elife">
        <title>Chloroplast acquisition without the gene transfer in kleptoplastic sea slugs, Plakobranchus ocellatus.</title>
        <authorList>
            <person name="Maeda T."/>
            <person name="Takahashi S."/>
            <person name="Yoshida T."/>
            <person name="Shimamura S."/>
            <person name="Takaki Y."/>
            <person name="Nagai Y."/>
            <person name="Toyoda A."/>
            <person name="Suzuki Y."/>
            <person name="Arimoto A."/>
            <person name="Ishii H."/>
            <person name="Satoh N."/>
            <person name="Nishiyama T."/>
            <person name="Hasebe M."/>
            <person name="Maruyama T."/>
            <person name="Minagawa J."/>
            <person name="Obokata J."/>
            <person name="Shigenobu S."/>
        </authorList>
    </citation>
    <scope>NUCLEOTIDE SEQUENCE [LARGE SCALE GENOMIC DNA]</scope>
</reference>
<keyword evidence="6" id="KW-0812">Transmembrane</keyword>
<gene>
    <name evidence="8" type="ORF">PoB_005431800</name>
</gene>
<dbReference type="PANTHER" id="PTHR46717">
    <property type="entry name" value="E3 UBIQUITIN-PROTEIN LIGASE RNF180"/>
    <property type="match status" value="1"/>
</dbReference>